<accession>A0AAE0IB95</accession>
<keyword evidence="14" id="KW-1185">Reference proteome</keyword>
<dbReference type="CDD" id="cd05195">
    <property type="entry name" value="enoyl_red"/>
    <property type="match status" value="1"/>
</dbReference>
<dbReference type="InterPro" id="IPR016039">
    <property type="entry name" value="Thiolase-like"/>
</dbReference>
<dbReference type="Pfam" id="PF23114">
    <property type="entry name" value="NAD-bd_HRPKS_sdrA"/>
    <property type="match status" value="1"/>
</dbReference>
<evidence type="ECO:0000256" key="9">
    <source>
        <dbReference type="SAM" id="MobiDB-lite"/>
    </source>
</evidence>
<dbReference type="InterPro" id="IPR014030">
    <property type="entry name" value="Ketoacyl_synth_N"/>
</dbReference>
<dbReference type="SUPFAM" id="SSF53901">
    <property type="entry name" value="Thiolase-like"/>
    <property type="match status" value="1"/>
</dbReference>
<evidence type="ECO:0000313" key="13">
    <source>
        <dbReference type="EMBL" id="KAK3321988.1"/>
    </source>
</evidence>
<dbReference type="CDD" id="cd00833">
    <property type="entry name" value="PKS"/>
    <property type="match status" value="1"/>
</dbReference>
<dbReference type="GO" id="GO:0006633">
    <property type="term" value="P:fatty acid biosynthetic process"/>
    <property type="evidence" value="ECO:0007669"/>
    <property type="project" value="InterPro"/>
</dbReference>
<feature type="active site" description="Proton acceptor; for dehydratase activity" evidence="8">
    <location>
        <position position="1060"/>
    </location>
</feature>
<keyword evidence="5" id="KW-0560">Oxidoreductase</keyword>
<dbReference type="Gene3D" id="3.40.366.10">
    <property type="entry name" value="Malonyl-Coenzyme A Acyl Carrier Protein, domain 2"/>
    <property type="match status" value="1"/>
</dbReference>
<dbReference type="InterPro" id="IPR020806">
    <property type="entry name" value="PKS_PP-bd"/>
</dbReference>
<sequence length="2498" mass="270647">MDEDKIEPIAVVGLSFGFPAGATTSEAFWKLMMEKRNVSQDFPKSRLDVDQIYHPDPSRRGQIPVRGGHFLAEDIAEFDAPFFSITPDEAAVMDPQQRGLLEHTYLALENAGLPMEKVSGTKTSVYTGCFTNDWQHIQFKDTEQCGTTLALGAQPCVNANRISWCFNFTGNSCNVDTACSSSLVCLDMGCTGLLARDTEMSIVAGCNLIFSPDMMHSLCSMNMLSPTSMSYSFDSRANGYSRGEGFGVLVLKRLSDALRDGNTIQAVIRATGCNQDGNTPGITMPSPVSQEALIRDTYQKAGLSMLPTRYFEAHGTGTPVGDPIESAALGGAFRRTRTPEDPLIVGAVKSNIGHLEGAAGIAGVIKAVLVLQRAVIPPNTNFEKLNPKIDVEYLRIKLPLEAMPWPTKGLRRASVNSFGFGGTNAHVVMDDAFHFLKEHFLVGNHTTVEDPPTLDEILRKWPASGSSLKNGINGIHLSGNGTHAATTNGANGTNGDHNVEHVDGVNGNHLSNGHGGANGHKDESEPEPRLLMFSSFDDKGTSRQANQLSSYFADNRDSARVAKEERATYLENLAFTLNFRRSSLPWKSFAVVNSLNDLPNLKTLMAPAQRGLAEPTLGVIFTGQGAQWAGMGRELVAYPLFARRLLEAEECLKQLGCPWNVRAELFRPADSQINRPNFSQPLCTALQVALVDLLASFGVYPTAVTGHSSGEIAAAYSAGAISAGDAWKIAYFRGVCAARISESQTAKKGAMMAVGLSEASAQPYIDRVAQQSGGKRGLTVACINSPKNVTISGDVEQVDVLQEMLERESIFARKLLVDVAYHSAHMDQVADEYRSLLKDIGRRPPHNHDMNKRKVVVISSVTGDIIPAAELAKPDYWVANMVSPVRFVDAVGHLFSKSSRRIRKKLDLSHKSHFHITSLLEVGPHAALQGPIRDILTRLPNAKNIGYSSVLVRKKPARRTLLEAMGQLRCLGFPVDLAKVNYPLSLGKLPRQSRTLTDLPGYPFDHSKKYWYERRLGKSYRTHPQNKWDLLGKPVHDWNPLEAKWRNVIRVSEMPWVEDHVINGSLVYPGAGMLVMAIEAARQLADTSRTVVGYEVKDCIFQRALAIPQDADGAEVQLTLRASPDSLDTHRSWSAFRLCVYENGGWHECCHGHVRVDYETKLGDVTGDREKREQLLAAQVLDDVFSEVCDVKFDPAALYRCLQDSGFGFGPSFQPILSGQVGPECKSRAEIKLFEWPESQYPQEHVVHPTSLDGILHLSIAGVAEGGRKAGGVPTMIPTRLRKLWLSSKGLFHTPETPSVTACAWMAGQDNRGWEFDCSVLSCPDRGEVLATFEGLRLTIVSDNSAESAEDDAAVGSKQTCYNLAYKPDADIVLASSGTTMKLGDEGYGSLVEYIDAIGHKNPGLSVLEIDCDGDGTTIGETILGVLAGVDGNPARYSQFTYAAVSDDAVQAAKDGGLGQFSKVSFQTVDLDKDLVSQGLSAGGYDVVVVNGPAKDAYPGLELVRKLLSAPSGWLITVQDASEGPANLLVGVDASNATLDFVSDIPGLNKQKRVILARQEAPQSPTPPTGQRRISHVAFVIDTSSTTQQALAKTLQLRLSGDGLEFSVTSLDQAASTAEKDGVIVVVLLEIDTPFLYRLSEQQYPALQSLLMHGKETLWVNRGGGKDVVDPEYAIINGIARVVRNEYDENSLTVLQLDVPDSGRPSESQIDMITTVLRKNHLAVADNDTLTAPAEPEYVEISGRLNIPRVLQNADIGQNILVRSLTRQSTTLAVKDAPPLRLTVGTPGLLDTLHFIQDKAPAELKPGEIEIRTHAVGMNFKDCLIALGQVPGTTLGIECSGVVTRTGSDEPDLKVGDRVLCVAPIATYARCHASAACKIPDSMSFEEAAAIPAQFGTAWEVVHELARLRKGETILVHAAAGGTGQAAIQIAQYIGGTVFATVGSNDKKKVLMEEYGIPEDHIFYSRDTSFAKGVMRMTGGRGVDVVVNSLFGESLVASWQCVAAYGRFVEIGKRDIMANSNLPMFPFAKNASFIGFDATTWHKERPVEARRDLKRLVRLFEDGVLHTARPLNVYDIGEAENVFRLMQDGKTPGKMVMRVTPESRVKATLETKASFLLEEDATYVIAGGLGGLGRSMARWMVGRNAKNLVLLSRSGPRTEQAREFLAELRGQGVRVEAPPCDVTSLQAMKKVFEVDLKDMPPIKGCIQGSMVRRDELLENLSFEGYQVGATCKTIGSWNLHTVLPPGMDFFILLSSASGLVGLRGQTNYNAGNTYEDALARYRVSRGEKAISLDLGAMIDDGLLAETPELLKRVLVYGALNPVTRQQFYAILDYFCDPARPVATPQESQVVIGLGTGGGTGLDAVDLGKYPILRHMAVEAVNNNGGGASGGGGGDDIVNYAELIGASPTLVDAGNIIAEALVKRLSKSLSAMEGVEVDLHKPLHSYGVDSLLAIELRKWIAKEFKADVAVFEVVGGSTFSTLAVLAAGRSGIAHPAWHI</sequence>
<dbReference type="Pfam" id="PF21089">
    <property type="entry name" value="PKS_DH_N"/>
    <property type="match status" value="1"/>
</dbReference>
<dbReference type="Gene3D" id="3.40.50.150">
    <property type="entry name" value="Vaccinia Virus protein VP39"/>
    <property type="match status" value="1"/>
</dbReference>
<dbReference type="InterPro" id="IPR036736">
    <property type="entry name" value="ACP-like_sf"/>
</dbReference>
<keyword evidence="4" id="KW-0521">NADP</keyword>
<dbReference type="Gene3D" id="1.10.1200.10">
    <property type="entry name" value="ACP-like"/>
    <property type="match status" value="1"/>
</dbReference>
<dbReference type="InterPro" id="IPR056501">
    <property type="entry name" value="NAD-bd_HRPKS_sdrA"/>
</dbReference>
<feature type="region of interest" description="Disordered" evidence="9">
    <location>
        <begin position="506"/>
        <end position="526"/>
    </location>
</feature>
<dbReference type="FunFam" id="3.40.50.720:FF:000209">
    <property type="entry name" value="Polyketide synthase Pks12"/>
    <property type="match status" value="1"/>
</dbReference>
<evidence type="ECO:0000256" key="8">
    <source>
        <dbReference type="PROSITE-ProRule" id="PRU01363"/>
    </source>
</evidence>
<proteinExistence type="predicted"/>
<keyword evidence="3" id="KW-0808">Transferase</keyword>
<evidence type="ECO:0000259" key="12">
    <source>
        <dbReference type="PROSITE" id="PS52019"/>
    </source>
</evidence>
<dbReference type="Pfam" id="PF23297">
    <property type="entry name" value="ACP_SdgA_C"/>
    <property type="match status" value="1"/>
</dbReference>
<dbReference type="SMART" id="SM00822">
    <property type="entry name" value="PKS_KR"/>
    <property type="match status" value="1"/>
</dbReference>
<dbReference type="SUPFAM" id="SSF52151">
    <property type="entry name" value="FabD/lysophospholipase-like"/>
    <property type="match status" value="1"/>
</dbReference>
<dbReference type="PROSITE" id="PS52004">
    <property type="entry name" value="KS3_2"/>
    <property type="match status" value="1"/>
</dbReference>
<dbReference type="SMART" id="SM00826">
    <property type="entry name" value="PKS_DH"/>
    <property type="match status" value="1"/>
</dbReference>
<dbReference type="InterPro" id="IPR049900">
    <property type="entry name" value="PKS_mFAS_DH"/>
</dbReference>
<dbReference type="EMBL" id="JAUEDM010000003">
    <property type="protein sequence ID" value="KAK3321988.1"/>
    <property type="molecule type" value="Genomic_DNA"/>
</dbReference>
<keyword evidence="2" id="KW-0597">Phosphoprotein</keyword>
<dbReference type="InterPro" id="IPR009081">
    <property type="entry name" value="PP-bd_ACP"/>
</dbReference>
<feature type="region of interest" description="N-terminal hotdog fold" evidence="8">
    <location>
        <begin position="1028"/>
        <end position="1161"/>
    </location>
</feature>
<feature type="domain" description="PKS/mFAS DH" evidence="12">
    <location>
        <begin position="1028"/>
        <end position="1347"/>
    </location>
</feature>
<dbReference type="Pfam" id="PF14765">
    <property type="entry name" value="PS-DH"/>
    <property type="match status" value="1"/>
</dbReference>
<dbReference type="InterPro" id="IPR006162">
    <property type="entry name" value="Ppantetheine_attach_site"/>
</dbReference>
<comment type="caution">
    <text evidence="13">The sequence shown here is derived from an EMBL/GenBank/DDBJ whole genome shotgun (WGS) entry which is preliminary data.</text>
</comment>
<dbReference type="InterPro" id="IPR001227">
    <property type="entry name" value="Ac_transferase_dom_sf"/>
</dbReference>
<keyword evidence="7" id="KW-0012">Acyltransferase</keyword>
<dbReference type="InterPro" id="IPR042104">
    <property type="entry name" value="PKS_dehydratase_sf"/>
</dbReference>
<dbReference type="SMART" id="SM00827">
    <property type="entry name" value="PKS_AT"/>
    <property type="match status" value="1"/>
</dbReference>
<dbReference type="InterPro" id="IPR018201">
    <property type="entry name" value="Ketoacyl_synth_AS"/>
</dbReference>
<evidence type="ECO:0000256" key="5">
    <source>
        <dbReference type="ARBA" id="ARBA00023002"/>
    </source>
</evidence>
<dbReference type="InterPro" id="IPR049552">
    <property type="entry name" value="PKS_DH_N"/>
</dbReference>
<dbReference type="SUPFAM" id="SSF55048">
    <property type="entry name" value="Probable ACP-binding domain of malonyl-CoA ACP transacylase"/>
    <property type="match status" value="1"/>
</dbReference>
<dbReference type="Gene3D" id="3.40.47.10">
    <property type="match status" value="1"/>
</dbReference>
<dbReference type="InterPro" id="IPR057326">
    <property type="entry name" value="KR_dom"/>
</dbReference>
<reference evidence="13" key="1">
    <citation type="journal article" date="2023" name="Mol. Phylogenet. Evol.">
        <title>Genome-scale phylogeny and comparative genomics of the fungal order Sordariales.</title>
        <authorList>
            <person name="Hensen N."/>
            <person name="Bonometti L."/>
            <person name="Westerberg I."/>
            <person name="Brannstrom I.O."/>
            <person name="Guillou S."/>
            <person name="Cros-Aarteil S."/>
            <person name="Calhoun S."/>
            <person name="Haridas S."/>
            <person name="Kuo A."/>
            <person name="Mondo S."/>
            <person name="Pangilinan J."/>
            <person name="Riley R."/>
            <person name="LaButti K."/>
            <person name="Andreopoulos B."/>
            <person name="Lipzen A."/>
            <person name="Chen C."/>
            <person name="Yan M."/>
            <person name="Daum C."/>
            <person name="Ng V."/>
            <person name="Clum A."/>
            <person name="Steindorff A."/>
            <person name="Ohm R.A."/>
            <person name="Martin F."/>
            <person name="Silar P."/>
            <person name="Natvig D.O."/>
            <person name="Lalanne C."/>
            <person name="Gautier V."/>
            <person name="Ament-Velasquez S.L."/>
            <person name="Kruys A."/>
            <person name="Hutchinson M.I."/>
            <person name="Powell A.J."/>
            <person name="Barry K."/>
            <person name="Miller A.N."/>
            <person name="Grigoriev I.V."/>
            <person name="Debuchy R."/>
            <person name="Gladieux P."/>
            <person name="Hiltunen Thoren M."/>
            <person name="Johannesson H."/>
        </authorList>
    </citation>
    <scope>NUCLEOTIDE SEQUENCE</scope>
    <source>
        <strain evidence="13">CBS 118394</strain>
    </source>
</reference>
<dbReference type="InterPro" id="IPR029063">
    <property type="entry name" value="SAM-dependent_MTases_sf"/>
</dbReference>
<dbReference type="InterPro" id="IPR014043">
    <property type="entry name" value="Acyl_transferase_dom"/>
</dbReference>
<reference evidence="13" key="2">
    <citation type="submission" date="2023-06" db="EMBL/GenBank/DDBJ databases">
        <authorList>
            <consortium name="Lawrence Berkeley National Laboratory"/>
            <person name="Haridas S."/>
            <person name="Hensen N."/>
            <person name="Bonometti L."/>
            <person name="Westerberg I."/>
            <person name="Brannstrom I.O."/>
            <person name="Guillou S."/>
            <person name="Cros-Aarteil S."/>
            <person name="Calhoun S."/>
            <person name="Kuo A."/>
            <person name="Mondo S."/>
            <person name="Pangilinan J."/>
            <person name="Riley R."/>
            <person name="Labutti K."/>
            <person name="Andreopoulos B."/>
            <person name="Lipzen A."/>
            <person name="Chen C."/>
            <person name="Yanf M."/>
            <person name="Daum C."/>
            <person name="Ng V."/>
            <person name="Clum A."/>
            <person name="Steindorff A."/>
            <person name="Ohm R."/>
            <person name="Martin F."/>
            <person name="Silar P."/>
            <person name="Natvig D."/>
            <person name="Lalanne C."/>
            <person name="Gautier V."/>
            <person name="Ament-Velasquez S.L."/>
            <person name="Kruys A."/>
            <person name="Hutchinson M.I."/>
            <person name="Powell A.J."/>
            <person name="Barry K."/>
            <person name="Miller A.N."/>
            <person name="Grigoriev I.V."/>
            <person name="Debuchy R."/>
            <person name="Gladieux P."/>
            <person name="Thoren M.H."/>
            <person name="Johannesson H."/>
        </authorList>
    </citation>
    <scope>NUCLEOTIDE SEQUENCE</scope>
    <source>
        <strain evidence="13">CBS 118394</strain>
    </source>
</reference>
<dbReference type="GO" id="GO:0016491">
    <property type="term" value="F:oxidoreductase activity"/>
    <property type="evidence" value="ECO:0007669"/>
    <property type="project" value="UniProtKB-KW"/>
</dbReference>
<evidence type="ECO:0000259" key="11">
    <source>
        <dbReference type="PROSITE" id="PS52004"/>
    </source>
</evidence>
<evidence type="ECO:0000256" key="1">
    <source>
        <dbReference type="ARBA" id="ARBA00022450"/>
    </source>
</evidence>
<dbReference type="InterPro" id="IPR013968">
    <property type="entry name" value="PKS_KR"/>
</dbReference>
<evidence type="ECO:0000256" key="4">
    <source>
        <dbReference type="ARBA" id="ARBA00022857"/>
    </source>
</evidence>
<feature type="active site" description="Proton donor; for dehydratase activity" evidence="8">
    <location>
        <position position="1253"/>
    </location>
</feature>
<dbReference type="Gene3D" id="3.90.180.10">
    <property type="entry name" value="Medium-chain alcohol dehydrogenases, catalytic domain"/>
    <property type="match status" value="1"/>
</dbReference>
<evidence type="ECO:0000256" key="7">
    <source>
        <dbReference type="ARBA" id="ARBA00023315"/>
    </source>
</evidence>
<evidence type="ECO:0000313" key="14">
    <source>
        <dbReference type="Proteomes" id="UP001283341"/>
    </source>
</evidence>
<dbReference type="InterPro" id="IPR020841">
    <property type="entry name" value="PKS_Beta-ketoAc_synthase_dom"/>
</dbReference>
<dbReference type="SMART" id="SM00829">
    <property type="entry name" value="PKS_ER"/>
    <property type="match status" value="1"/>
</dbReference>
<dbReference type="InterPro" id="IPR049551">
    <property type="entry name" value="PKS_DH_C"/>
</dbReference>
<dbReference type="InterPro" id="IPR020843">
    <property type="entry name" value="ER"/>
</dbReference>
<dbReference type="Pfam" id="PF08659">
    <property type="entry name" value="KR"/>
    <property type="match status" value="1"/>
</dbReference>
<dbReference type="Proteomes" id="UP001283341">
    <property type="component" value="Unassembled WGS sequence"/>
</dbReference>
<dbReference type="PANTHER" id="PTHR43775:SF29">
    <property type="entry name" value="ASPERFURANONE POLYKETIDE SYNTHASE AFOG-RELATED"/>
    <property type="match status" value="1"/>
</dbReference>
<dbReference type="SMART" id="SM00823">
    <property type="entry name" value="PKS_PP"/>
    <property type="match status" value="1"/>
</dbReference>
<dbReference type="GO" id="GO:0004315">
    <property type="term" value="F:3-oxoacyl-[acyl-carrier-protein] synthase activity"/>
    <property type="evidence" value="ECO:0007669"/>
    <property type="project" value="InterPro"/>
</dbReference>
<dbReference type="SUPFAM" id="SSF50129">
    <property type="entry name" value="GroES-like"/>
    <property type="match status" value="1"/>
</dbReference>
<dbReference type="GO" id="GO:0004312">
    <property type="term" value="F:fatty acid synthase activity"/>
    <property type="evidence" value="ECO:0007669"/>
    <property type="project" value="TreeGrafter"/>
</dbReference>
<dbReference type="InterPro" id="IPR016035">
    <property type="entry name" value="Acyl_Trfase/lysoPLipase"/>
</dbReference>
<dbReference type="PROSITE" id="PS50075">
    <property type="entry name" value="CARRIER"/>
    <property type="match status" value="1"/>
</dbReference>
<evidence type="ECO:0000256" key="3">
    <source>
        <dbReference type="ARBA" id="ARBA00022679"/>
    </source>
</evidence>
<evidence type="ECO:0000256" key="2">
    <source>
        <dbReference type="ARBA" id="ARBA00022553"/>
    </source>
</evidence>
<feature type="domain" description="Ketosynthase family 3 (KS3)" evidence="11">
    <location>
        <begin position="6"/>
        <end position="431"/>
    </location>
</feature>
<dbReference type="SUPFAM" id="SSF51735">
    <property type="entry name" value="NAD(P)-binding Rossmann-fold domains"/>
    <property type="match status" value="2"/>
</dbReference>
<dbReference type="Pfam" id="PF00109">
    <property type="entry name" value="ketoacyl-synt"/>
    <property type="match status" value="1"/>
</dbReference>
<dbReference type="PROSITE" id="PS00012">
    <property type="entry name" value="PHOSPHOPANTETHEINE"/>
    <property type="match status" value="1"/>
</dbReference>
<dbReference type="PROSITE" id="PS00606">
    <property type="entry name" value="KS3_1"/>
    <property type="match status" value="1"/>
</dbReference>
<dbReference type="Pfam" id="PF00698">
    <property type="entry name" value="Acyl_transf_1"/>
    <property type="match status" value="1"/>
</dbReference>
<dbReference type="Pfam" id="PF13602">
    <property type="entry name" value="ADH_zinc_N_2"/>
    <property type="match status" value="1"/>
</dbReference>
<dbReference type="InterPro" id="IPR013154">
    <property type="entry name" value="ADH-like_N"/>
</dbReference>
<dbReference type="InterPro" id="IPR014031">
    <property type="entry name" value="Ketoacyl_synth_C"/>
</dbReference>
<dbReference type="Gene3D" id="3.10.129.110">
    <property type="entry name" value="Polyketide synthase dehydratase"/>
    <property type="match status" value="1"/>
</dbReference>
<dbReference type="InterPro" id="IPR011032">
    <property type="entry name" value="GroES-like_sf"/>
</dbReference>
<keyword evidence="1" id="KW-0596">Phosphopantetheine</keyword>
<dbReference type="Pfam" id="PF02801">
    <property type="entry name" value="Ketoacyl-synt_C"/>
    <property type="match status" value="1"/>
</dbReference>
<dbReference type="InterPro" id="IPR032821">
    <property type="entry name" value="PKS_assoc"/>
</dbReference>
<dbReference type="Gene3D" id="3.40.50.720">
    <property type="entry name" value="NAD(P)-binding Rossmann-like Domain"/>
    <property type="match status" value="1"/>
</dbReference>
<dbReference type="InterPro" id="IPR020807">
    <property type="entry name" value="PKS_DH"/>
</dbReference>
<dbReference type="SMART" id="SM00825">
    <property type="entry name" value="PKS_KS"/>
    <property type="match status" value="1"/>
</dbReference>
<dbReference type="Pfam" id="PF08240">
    <property type="entry name" value="ADH_N"/>
    <property type="match status" value="1"/>
</dbReference>
<dbReference type="InterPro" id="IPR050091">
    <property type="entry name" value="PKS_NRPS_Biosynth_Enz"/>
</dbReference>
<dbReference type="GO" id="GO:1901336">
    <property type="term" value="P:lactone biosynthetic process"/>
    <property type="evidence" value="ECO:0007669"/>
    <property type="project" value="UniProtKB-ARBA"/>
</dbReference>
<dbReference type="PANTHER" id="PTHR43775">
    <property type="entry name" value="FATTY ACID SYNTHASE"/>
    <property type="match status" value="1"/>
</dbReference>
<feature type="domain" description="Carrier" evidence="10">
    <location>
        <begin position="2415"/>
        <end position="2489"/>
    </location>
</feature>
<dbReference type="GO" id="GO:0031177">
    <property type="term" value="F:phosphopantetheine binding"/>
    <property type="evidence" value="ECO:0007669"/>
    <property type="project" value="InterPro"/>
</dbReference>
<dbReference type="InterPro" id="IPR016036">
    <property type="entry name" value="Malonyl_transacylase_ACP-bd"/>
</dbReference>
<dbReference type="PROSITE" id="PS52019">
    <property type="entry name" value="PKS_MFAS_DH"/>
    <property type="match status" value="1"/>
</dbReference>
<dbReference type="GO" id="GO:0030639">
    <property type="term" value="P:polyketide biosynthetic process"/>
    <property type="evidence" value="ECO:0007669"/>
    <property type="project" value="UniProtKB-ARBA"/>
</dbReference>
<dbReference type="Pfam" id="PF16197">
    <property type="entry name" value="KAsynt_C_assoc"/>
    <property type="match status" value="1"/>
</dbReference>
<dbReference type="SUPFAM" id="SSF47336">
    <property type="entry name" value="ACP-like"/>
    <property type="match status" value="1"/>
</dbReference>
<keyword evidence="6" id="KW-0511">Multifunctional enzyme</keyword>
<feature type="region of interest" description="C-terminal hotdog fold" evidence="8">
    <location>
        <begin position="1190"/>
        <end position="1347"/>
    </location>
</feature>
<protein>
    <submittedName>
        <fullName evidence="13">Polyketide synthase</fullName>
    </submittedName>
</protein>
<evidence type="ECO:0000256" key="6">
    <source>
        <dbReference type="ARBA" id="ARBA00023268"/>
    </source>
</evidence>
<gene>
    <name evidence="13" type="ORF">B0H66DRAFT_638491</name>
</gene>
<evidence type="ECO:0000259" key="10">
    <source>
        <dbReference type="PROSITE" id="PS50075"/>
    </source>
</evidence>
<name>A0AAE0IB95_9PEZI</name>
<organism evidence="13 14">
    <name type="scientific">Apodospora peruviana</name>
    <dbReference type="NCBI Taxonomy" id="516989"/>
    <lineage>
        <taxon>Eukaryota</taxon>
        <taxon>Fungi</taxon>
        <taxon>Dikarya</taxon>
        <taxon>Ascomycota</taxon>
        <taxon>Pezizomycotina</taxon>
        <taxon>Sordariomycetes</taxon>
        <taxon>Sordariomycetidae</taxon>
        <taxon>Sordariales</taxon>
        <taxon>Lasiosphaeriaceae</taxon>
        <taxon>Apodospora</taxon>
    </lineage>
</organism>
<dbReference type="InterPro" id="IPR036291">
    <property type="entry name" value="NAD(P)-bd_dom_sf"/>
</dbReference>